<evidence type="ECO:0000256" key="1">
    <source>
        <dbReference type="SAM" id="SignalP"/>
    </source>
</evidence>
<organism evidence="3 4">
    <name type="scientific">Xylaria flabelliformis</name>
    <dbReference type="NCBI Taxonomy" id="2512241"/>
    <lineage>
        <taxon>Eukaryota</taxon>
        <taxon>Fungi</taxon>
        <taxon>Dikarya</taxon>
        <taxon>Ascomycota</taxon>
        <taxon>Pezizomycotina</taxon>
        <taxon>Sordariomycetes</taxon>
        <taxon>Xylariomycetidae</taxon>
        <taxon>Xylariales</taxon>
        <taxon>Xylariaceae</taxon>
        <taxon>Xylaria</taxon>
    </lineage>
</organism>
<dbReference type="Proteomes" id="UP000319160">
    <property type="component" value="Unassembled WGS sequence"/>
</dbReference>
<dbReference type="EMBL" id="VFLP01000016">
    <property type="protein sequence ID" value="TRX95396.1"/>
    <property type="molecule type" value="Genomic_DNA"/>
</dbReference>
<feature type="domain" description="Ecp2 effector protein-like" evidence="2">
    <location>
        <begin position="49"/>
        <end position="127"/>
    </location>
</feature>
<dbReference type="InterPro" id="IPR029226">
    <property type="entry name" value="Ecp2-like"/>
</dbReference>
<gene>
    <name evidence="3" type="ORF">FHL15_003727</name>
</gene>
<keyword evidence="1" id="KW-0732">Signal</keyword>
<sequence>MFTQPILRLFAFLAIPIAALAASGAAVSKRFSTVPFAPATPEQGAFDKCSTEGHHKGDLAHSAPMLDCLEIGDWAKNNNGMWILDATTDGDNDWHLLHAQGACALVVKNTQATSIGNKDVVDFIEAVHMGDGIELGPVEELGTFYGCQGGADVSFWLRSSDS</sequence>
<feature type="signal peptide" evidence="1">
    <location>
        <begin position="1"/>
        <end position="21"/>
    </location>
</feature>
<keyword evidence="4" id="KW-1185">Reference proteome</keyword>
<evidence type="ECO:0000259" key="2">
    <source>
        <dbReference type="Pfam" id="PF14856"/>
    </source>
</evidence>
<evidence type="ECO:0000313" key="3">
    <source>
        <dbReference type="EMBL" id="TRX95396.1"/>
    </source>
</evidence>
<name>A0A553I5C0_9PEZI</name>
<evidence type="ECO:0000313" key="4">
    <source>
        <dbReference type="Proteomes" id="UP000319160"/>
    </source>
</evidence>
<comment type="caution">
    <text evidence="3">The sequence shown here is derived from an EMBL/GenBank/DDBJ whole genome shotgun (WGS) entry which is preliminary data.</text>
</comment>
<feature type="chain" id="PRO_5022097622" description="Ecp2 effector protein-like domain-containing protein" evidence="1">
    <location>
        <begin position="22"/>
        <end position="162"/>
    </location>
</feature>
<proteinExistence type="predicted"/>
<dbReference type="AlphaFoldDB" id="A0A553I5C0"/>
<dbReference type="Pfam" id="PF14856">
    <property type="entry name" value="Hce2"/>
    <property type="match status" value="1"/>
</dbReference>
<protein>
    <recommendedName>
        <fullName evidence="2">Ecp2 effector protein-like domain-containing protein</fullName>
    </recommendedName>
</protein>
<reference evidence="4" key="1">
    <citation type="submission" date="2019-06" db="EMBL/GenBank/DDBJ databases">
        <title>Draft genome sequence of the griseofulvin-producing fungus Xylaria cubensis strain G536.</title>
        <authorList>
            <person name="Mead M.E."/>
            <person name="Raja H.A."/>
            <person name="Steenwyk J.L."/>
            <person name="Knowles S.L."/>
            <person name="Oberlies N.H."/>
            <person name="Rokas A."/>
        </authorList>
    </citation>
    <scope>NUCLEOTIDE SEQUENCE [LARGE SCALE GENOMIC DNA]</scope>
    <source>
        <strain evidence="4">G536</strain>
    </source>
</reference>
<accession>A0A553I5C0</accession>
<dbReference type="OrthoDB" id="4736518at2759"/>